<keyword evidence="1" id="KW-0812">Transmembrane</keyword>
<sequence>MGGTAMNLELTGQAELSRALAGSGEEGALIALFDHLPLPFLPLVIVCIAFFRELRKDASSSAHGRLP</sequence>
<accession>A0A7W8VCL1</accession>
<keyword evidence="3" id="KW-1185">Reference proteome</keyword>
<keyword evidence="1" id="KW-1133">Transmembrane helix</keyword>
<dbReference type="AlphaFoldDB" id="A0A7W8VCL1"/>
<evidence type="ECO:0000256" key="1">
    <source>
        <dbReference type="SAM" id="Phobius"/>
    </source>
</evidence>
<keyword evidence="1" id="KW-0472">Membrane</keyword>
<comment type="caution">
    <text evidence="2">The sequence shown here is derived from an EMBL/GenBank/DDBJ whole genome shotgun (WGS) entry which is preliminary data.</text>
</comment>
<name>A0A7W8VCL1_9ACTN</name>
<dbReference type="EMBL" id="JACHDB010000001">
    <property type="protein sequence ID" value="MBB5431048.1"/>
    <property type="molecule type" value="Genomic_DNA"/>
</dbReference>
<protein>
    <submittedName>
        <fullName evidence="2">Choline-glycine betaine transporter</fullName>
    </submittedName>
</protein>
<gene>
    <name evidence="2" type="ORF">HDA36_001132</name>
</gene>
<proteinExistence type="predicted"/>
<reference evidence="2 3" key="1">
    <citation type="submission" date="2020-08" db="EMBL/GenBank/DDBJ databases">
        <title>Sequencing the genomes of 1000 actinobacteria strains.</title>
        <authorList>
            <person name="Klenk H.-P."/>
        </authorList>
    </citation>
    <scope>NUCLEOTIDE SEQUENCE [LARGE SCALE GENOMIC DNA]</scope>
    <source>
        <strain evidence="2 3">DSM 44551</strain>
    </source>
</reference>
<evidence type="ECO:0000313" key="2">
    <source>
        <dbReference type="EMBL" id="MBB5431048.1"/>
    </source>
</evidence>
<organism evidence="2 3">
    <name type="scientific">Nocardiopsis composta</name>
    <dbReference type="NCBI Taxonomy" id="157465"/>
    <lineage>
        <taxon>Bacteria</taxon>
        <taxon>Bacillati</taxon>
        <taxon>Actinomycetota</taxon>
        <taxon>Actinomycetes</taxon>
        <taxon>Streptosporangiales</taxon>
        <taxon>Nocardiopsidaceae</taxon>
        <taxon>Nocardiopsis</taxon>
    </lineage>
</organism>
<dbReference type="RefSeq" id="WP_184389894.1">
    <property type="nucleotide sequence ID" value="NZ_BAAAJD010000127.1"/>
</dbReference>
<evidence type="ECO:0000313" key="3">
    <source>
        <dbReference type="Proteomes" id="UP000572635"/>
    </source>
</evidence>
<dbReference type="Proteomes" id="UP000572635">
    <property type="component" value="Unassembled WGS sequence"/>
</dbReference>
<feature type="transmembrane region" description="Helical" evidence="1">
    <location>
        <begin position="28"/>
        <end position="51"/>
    </location>
</feature>